<organism evidence="1">
    <name type="scientific">bioreactor metagenome</name>
    <dbReference type="NCBI Taxonomy" id="1076179"/>
    <lineage>
        <taxon>unclassified sequences</taxon>
        <taxon>metagenomes</taxon>
        <taxon>ecological metagenomes</taxon>
    </lineage>
</organism>
<accession>A0A645AJX4</accession>
<protein>
    <submittedName>
        <fullName evidence="1">Uncharacterized protein</fullName>
    </submittedName>
</protein>
<evidence type="ECO:0000313" key="1">
    <source>
        <dbReference type="EMBL" id="MPM52591.1"/>
    </source>
</evidence>
<reference evidence="1" key="1">
    <citation type="submission" date="2019-08" db="EMBL/GenBank/DDBJ databases">
        <authorList>
            <person name="Kucharzyk K."/>
            <person name="Murdoch R.W."/>
            <person name="Higgins S."/>
            <person name="Loffler F."/>
        </authorList>
    </citation>
    <scope>NUCLEOTIDE SEQUENCE</scope>
</reference>
<gene>
    <name evidence="1" type="ORF">SDC9_99351</name>
</gene>
<name>A0A645AJX4_9ZZZZ</name>
<comment type="caution">
    <text evidence="1">The sequence shown here is derived from an EMBL/GenBank/DDBJ whole genome shotgun (WGS) entry which is preliminary data.</text>
</comment>
<proteinExistence type="predicted"/>
<dbReference type="EMBL" id="VSSQ01013932">
    <property type="protein sequence ID" value="MPM52591.1"/>
    <property type="molecule type" value="Genomic_DNA"/>
</dbReference>
<dbReference type="AlphaFoldDB" id="A0A645AJX4"/>
<sequence>MRNAEEQRQPQLFREAAYREDAPCAVGGLRIIHEMRIRHHGAYPETADLFQLVPHRRDLFVCPRVRPVRIYHKKELIAAVLYFALKLFEREGSLRVAADVENEPRPLIG</sequence>